<dbReference type="Gene3D" id="1.10.10.10">
    <property type="entry name" value="Winged helix-like DNA-binding domain superfamily/Winged helix DNA-binding domain"/>
    <property type="match status" value="1"/>
</dbReference>
<keyword evidence="3" id="KW-1185">Reference proteome</keyword>
<protein>
    <submittedName>
        <fullName evidence="2">PadR family transcriptional regulator</fullName>
    </submittedName>
</protein>
<dbReference type="InterPro" id="IPR036390">
    <property type="entry name" value="WH_DNA-bd_sf"/>
</dbReference>
<evidence type="ECO:0000259" key="1">
    <source>
        <dbReference type="Pfam" id="PF03551"/>
    </source>
</evidence>
<dbReference type="RefSeq" id="WP_106309526.1">
    <property type="nucleotide sequence ID" value="NZ_PVWO01000348.1"/>
</dbReference>
<feature type="domain" description="Transcription regulator PadR N-terminal" evidence="1">
    <location>
        <begin position="19"/>
        <end position="101"/>
    </location>
</feature>
<proteinExistence type="predicted"/>
<dbReference type="Pfam" id="PF03551">
    <property type="entry name" value="PadR"/>
    <property type="match status" value="1"/>
</dbReference>
<dbReference type="EMBL" id="PVWO01000348">
    <property type="protein sequence ID" value="PSB51741.1"/>
    <property type="molecule type" value="Genomic_DNA"/>
</dbReference>
<sequence>MAKKQDGGVIILSATEEDILTVIWGHAQGVYGLDILNRINKANKETNRREIGVGSLYPALKRMEQQGLVTARWGEEALGEESGGARRRYYAISADGEQALTATQQYRQQLSLSPIFVNT</sequence>
<dbReference type="InterPro" id="IPR005149">
    <property type="entry name" value="Tscrpt_reg_PadR_N"/>
</dbReference>
<comment type="caution">
    <text evidence="2">The sequence shown here is derived from an EMBL/GenBank/DDBJ whole genome shotgun (WGS) entry which is preliminary data.</text>
</comment>
<evidence type="ECO:0000313" key="2">
    <source>
        <dbReference type="EMBL" id="PSB51741.1"/>
    </source>
</evidence>
<dbReference type="InterPro" id="IPR052509">
    <property type="entry name" value="Metal_resp_DNA-bind_regulator"/>
</dbReference>
<dbReference type="SUPFAM" id="SSF46785">
    <property type="entry name" value="Winged helix' DNA-binding domain"/>
    <property type="match status" value="1"/>
</dbReference>
<dbReference type="AlphaFoldDB" id="A0A2T1G3D4"/>
<dbReference type="PANTHER" id="PTHR33169:SF14">
    <property type="entry name" value="TRANSCRIPTIONAL REGULATOR RV3488"/>
    <property type="match status" value="1"/>
</dbReference>
<gene>
    <name evidence="2" type="ORF">C7B77_21240</name>
</gene>
<dbReference type="OrthoDB" id="9808017at2"/>
<accession>A0A2T1G3D4</accession>
<dbReference type="PANTHER" id="PTHR33169">
    <property type="entry name" value="PADR-FAMILY TRANSCRIPTIONAL REGULATOR"/>
    <property type="match status" value="1"/>
</dbReference>
<reference evidence="2 3" key="1">
    <citation type="submission" date="2018-03" db="EMBL/GenBank/DDBJ databases">
        <title>The ancient ancestry and fast evolution of plastids.</title>
        <authorList>
            <person name="Moore K.R."/>
            <person name="Magnabosco C."/>
            <person name="Momper L."/>
            <person name="Gold D.A."/>
            <person name="Bosak T."/>
            <person name="Fournier G.P."/>
        </authorList>
    </citation>
    <scope>NUCLEOTIDE SEQUENCE [LARGE SCALE GENOMIC DNA]</scope>
    <source>
        <strain evidence="2 3">CCALA 037</strain>
    </source>
</reference>
<dbReference type="InterPro" id="IPR036388">
    <property type="entry name" value="WH-like_DNA-bd_sf"/>
</dbReference>
<name>A0A2T1G3D4_9CYAN</name>
<organism evidence="2 3">
    <name type="scientific">Chamaesiphon polymorphus CCALA 037</name>
    <dbReference type="NCBI Taxonomy" id="2107692"/>
    <lineage>
        <taxon>Bacteria</taxon>
        <taxon>Bacillati</taxon>
        <taxon>Cyanobacteriota</taxon>
        <taxon>Cyanophyceae</taxon>
        <taxon>Gomontiellales</taxon>
        <taxon>Chamaesiphonaceae</taxon>
        <taxon>Chamaesiphon</taxon>
    </lineage>
</organism>
<evidence type="ECO:0000313" key="3">
    <source>
        <dbReference type="Proteomes" id="UP000238937"/>
    </source>
</evidence>
<dbReference type="Proteomes" id="UP000238937">
    <property type="component" value="Unassembled WGS sequence"/>
</dbReference>